<dbReference type="InterPro" id="IPR005247">
    <property type="entry name" value="YbhB_YbcL/LppC-like"/>
</dbReference>
<dbReference type="CDD" id="cd00865">
    <property type="entry name" value="PEBP_bact_arch"/>
    <property type="match status" value="1"/>
</dbReference>
<name>G7VFT8_9CREN</name>
<dbReference type="Proteomes" id="UP000005867">
    <property type="component" value="Chromosome"/>
</dbReference>
<dbReference type="Gene3D" id="3.90.280.10">
    <property type="entry name" value="PEBP-like"/>
    <property type="match status" value="1"/>
</dbReference>
<dbReference type="NCBIfam" id="TIGR00481">
    <property type="entry name" value="YbhB/YbcL family Raf kinase inhibitor-like protein"/>
    <property type="match status" value="1"/>
</dbReference>
<dbReference type="OrthoDB" id="28720at2157"/>
<evidence type="ECO:0000313" key="1">
    <source>
        <dbReference type="EMBL" id="AET31745.1"/>
    </source>
</evidence>
<dbReference type="InterPro" id="IPR008914">
    <property type="entry name" value="PEBP"/>
</dbReference>
<dbReference type="AlphaFoldDB" id="G7VFT8"/>
<evidence type="ECO:0000313" key="2">
    <source>
        <dbReference type="Proteomes" id="UP000005867"/>
    </source>
</evidence>
<dbReference type="SUPFAM" id="SSF49777">
    <property type="entry name" value="PEBP-like"/>
    <property type="match status" value="1"/>
</dbReference>
<evidence type="ECO:0008006" key="3">
    <source>
        <dbReference type="Google" id="ProtNLM"/>
    </source>
</evidence>
<dbReference type="GeneID" id="11594553"/>
<gene>
    <name evidence="1" type="ORF">P186_0287</name>
</gene>
<dbReference type="RefSeq" id="WP_014287573.1">
    <property type="nucleotide sequence ID" value="NC_016645.1"/>
</dbReference>
<dbReference type="BioCyc" id="PSP1104324:GJSN-278-MONOMER"/>
<keyword evidence="2" id="KW-1185">Reference proteome</keyword>
<dbReference type="HOGENOM" id="CLU_083918_3_2_2"/>
<dbReference type="KEGG" id="pyr:P186_0287"/>
<reference evidence="1 2" key="1">
    <citation type="journal article" date="2012" name="J. Bacteriol.">
        <title>Complete genome sequence of strain 1860, a crenarchaeon of the genus pyrobaculum able to grow with various electron acceptors.</title>
        <authorList>
            <person name="Mardanov A.V."/>
            <person name="Gumerov V.M."/>
            <person name="Slobodkina G.B."/>
            <person name="Beletsky A.V."/>
            <person name="Bonch-Osmolovskaya E.A."/>
            <person name="Ravin N.V."/>
            <person name="Skryabin K.G."/>
        </authorList>
    </citation>
    <scope>NUCLEOTIDE SEQUENCE [LARGE SCALE GENOMIC DNA]</scope>
    <source>
        <strain evidence="1 2">1860</strain>
    </source>
</reference>
<dbReference type="InterPro" id="IPR036610">
    <property type="entry name" value="PEBP-like_sf"/>
</dbReference>
<dbReference type="EMBL" id="CP003098">
    <property type="protein sequence ID" value="AET31745.1"/>
    <property type="molecule type" value="Genomic_DNA"/>
</dbReference>
<sequence length="183" mass="19860">MKRRVVLIGAALALLIAAAIYLAPRPATQPPLKIYIESPAFANGTRIPPQYTCDGADASPPLRWSGVPPGAKSLMIVVVDPDAPRGPFTHWVIYNIDPNTTELPPNLEKTPTTRYGHQAMNDFGKVGYGGPCPPPGPPHRYIFTIYALDTKLRTPPGSPHQDVIREATPHIIAAGQLVGLYRR</sequence>
<protein>
    <recommendedName>
        <fullName evidence="3">YbhB/YbcL family Raf kinase inhibitor-like protein</fullName>
    </recommendedName>
</protein>
<dbReference type="Pfam" id="PF01161">
    <property type="entry name" value="PBP"/>
    <property type="match status" value="1"/>
</dbReference>
<dbReference type="PANTHER" id="PTHR30289">
    <property type="entry name" value="UNCHARACTERIZED PROTEIN YBCL-RELATED"/>
    <property type="match status" value="1"/>
</dbReference>
<dbReference type="PANTHER" id="PTHR30289:SF1">
    <property type="entry name" value="PEBP (PHOSPHATIDYLETHANOLAMINE-BINDING PROTEIN) FAMILY PROTEIN"/>
    <property type="match status" value="1"/>
</dbReference>
<accession>G7VFT8</accession>
<proteinExistence type="predicted"/>
<dbReference type="eggNOG" id="arCOG04702">
    <property type="taxonomic scope" value="Archaea"/>
</dbReference>
<organism evidence="1 2">
    <name type="scientific">Pyrobaculum ferrireducens</name>
    <dbReference type="NCBI Taxonomy" id="1104324"/>
    <lineage>
        <taxon>Archaea</taxon>
        <taxon>Thermoproteota</taxon>
        <taxon>Thermoprotei</taxon>
        <taxon>Thermoproteales</taxon>
        <taxon>Thermoproteaceae</taxon>
        <taxon>Pyrobaculum</taxon>
    </lineage>
</organism>
<dbReference type="STRING" id="1104324.P186_0287"/>